<evidence type="ECO:0000256" key="3">
    <source>
        <dbReference type="ARBA" id="ARBA00022989"/>
    </source>
</evidence>
<evidence type="ECO:0000313" key="8">
    <source>
        <dbReference type="EMBL" id="OKH45193.1"/>
    </source>
</evidence>
<protein>
    <recommendedName>
        <fullName evidence="7">DUF1232 domain-containing protein</fullName>
    </recommendedName>
</protein>
<feature type="transmembrane region" description="Helical" evidence="6">
    <location>
        <begin position="46"/>
        <end position="71"/>
    </location>
</feature>
<comment type="subcellular location">
    <subcellularLocation>
        <location evidence="1">Endomembrane system</location>
        <topology evidence="1">Multi-pass membrane protein</topology>
    </subcellularLocation>
</comment>
<name>A0A1U7J0K6_9CYAN</name>
<evidence type="ECO:0000256" key="5">
    <source>
        <dbReference type="SAM" id="MobiDB-lite"/>
    </source>
</evidence>
<keyword evidence="4 6" id="KW-0472">Membrane</keyword>
<evidence type="ECO:0000256" key="4">
    <source>
        <dbReference type="ARBA" id="ARBA00023136"/>
    </source>
</evidence>
<keyword evidence="3 6" id="KW-1133">Transmembrane helix</keyword>
<dbReference type="InterPro" id="IPR010652">
    <property type="entry name" value="DUF1232"/>
</dbReference>
<sequence length="96" mass="10662">MDSPVQSFYDWYKRTLEHPKYRWLLAGATLLYLVSPIDISPDFIPIIGWIDDAAVASIFIAAMSQIVLSGLTNKKQSGLRSDAPDAAKTTVDVDFN</sequence>
<feature type="transmembrane region" description="Helical" evidence="6">
    <location>
        <begin position="21"/>
        <end position="40"/>
    </location>
</feature>
<keyword evidence="9" id="KW-1185">Reference proteome</keyword>
<evidence type="ECO:0000256" key="6">
    <source>
        <dbReference type="SAM" id="Phobius"/>
    </source>
</evidence>
<evidence type="ECO:0000313" key="9">
    <source>
        <dbReference type="Proteomes" id="UP000185557"/>
    </source>
</evidence>
<dbReference type="STRING" id="549789.NIES30_20670"/>
<evidence type="ECO:0000259" key="7">
    <source>
        <dbReference type="Pfam" id="PF06803"/>
    </source>
</evidence>
<dbReference type="AlphaFoldDB" id="A0A1U7J0K6"/>
<evidence type="ECO:0000256" key="1">
    <source>
        <dbReference type="ARBA" id="ARBA00004127"/>
    </source>
</evidence>
<reference evidence="8 9" key="1">
    <citation type="submission" date="2016-11" db="EMBL/GenBank/DDBJ databases">
        <title>Draft Genome Sequences of Nine Cyanobacterial Strains from Diverse Habitats.</title>
        <authorList>
            <person name="Zhu T."/>
            <person name="Hou S."/>
            <person name="Lu X."/>
            <person name="Hess W.R."/>
        </authorList>
    </citation>
    <scope>NUCLEOTIDE SEQUENCE [LARGE SCALE GENOMIC DNA]</scope>
    <source>
        <strain evidence="8 9">NIES-30</strain>
    </source>
</reference>
<feature type="region of interest" description="Disordered" evidence="5">
    <location>
        <begin position="75"/>
        <end position="96"/>
    </location>
</feature>
<dbReference type="RefSeq" id="WP_073610344.1">
    <property type="nucleotide sequence ID" value="NZ_MRCG01000018.1"/>
</dbReference>
<proteinExistence type="predicted"/>
<feature type="domain" description="DUF1232" evidence="7">
    <location>
        <begin position="23"/>
        <end position="57"/>
    </location>
</feature>
<keyword evidence="2 6" id="KW-0812">Transmembrane</keyword>
<dbReference type="Pfam" id="PF06803">
    <property type="entry name" value="DUF1232"/>
    <property type="match status" value="1"/>
</dbReference>
<comment type="caution">
    <text evidence="8">The sequence shown here is derived from an EMBL/GenBank/DDBJ whole genome shotgun (WGS) entry which is preliminary data.</text>
</comment>
<gene>
    <name evidence="8" type="ORF">NIES30_20670</name>
</gene>
<dbReference type="GO" id="GO:0012505">
    <property type="term" value="C:endomembrane system"/>
    <property type="evidence" value="ECO:0007669"/>
    <property type="project" value="UniProtKB-SubCell"/>
</dbReference>
<evidence type="ECO:0000256" key="2">
    <source>
        <dbReference type="ARBA" id="ARBA00022692"/>
    </source>
</evidence>
<organism evidence="8 9">
    <name type="scientific">Phormidium tenue NIES-30</name>
    <dbReference type="NCBI Taxonomy" id="549789"/>
    <lineage>
        <taxon>Bacteria</taxon>
        <taxon>Bacillati</taxon>
        <taxon>Cyanobacteriota</taxon>
        <taxon>Cyanophyceae</taxon>
        <taxon>Oscillatoriophycideae</taxon>
        <taxon>Oscillatoriales</taxon>
        <taxon>Oscillatoriaceae</taxon>
        <taxon>Phormidium</taxon>
    </lineage>
</organism>
<accession>A0A1U7J0K6</accession>
<dbReference type="EMBL" id="MRCG01000018">
    <property type="protein sequence ID" value="OKH45193.1"/>
    <property type="molecule type" value="Genomic_DNA"/>
</dbReference>
<dbReference type="OrthoDB" id="573033at2"/>
<dbReference type="Proteomes" id="UP000185557">
    <property type="component" value="Unassembled WGS sequence"/>
</dbReference>